<dbReference type="InterPro" id="IPR028992">
    <property type="entry name" value="Hedgehog/Intein_dom"/>
</dbReference>
<sequence length="252" mass="27370">MLELVSVSGYSKREGQGPQPVQESAVSVRRGGLLHGTRVATTSGWKPVENLVTGELVRTLDHGFRELRRVCADSVVVPGGERRPEYLPVLVPARAAYNGRPVWLMPEQGMALDQTKLDLGIEGLSIVPARMLSGVGNLRSNTPAQTFDVTSLYFDQDEIVFIEGGFQAYCPAGGMGPVCTYEVADQEDADLLIEAVAMKGDISVFANPLGALPAPIPQEPIFPIRPPKGMRRPGRPGRPNAPILFLRSDWRI</sequence>
<name>A0A497ZQK3_9RHOB</name>
<dbReference type="Proteomes" id="UP000271700">
    <property type="component" value="Unassembled WGS sequence"/>
</dbReference>
<protein>
    <submittedName>
        <fullName evidence="3">Hint domain-containing protein</fullName>
    </submittedName>
</protein>
<organism evidence="3 4">
    <name type="scientific">Ruegeria conchae</name>
    <dbReference type="NCBI Taxonomy" id="981384"/>
    <lineage>
        <taxon>Bacteria</taxon>
        <taxon>Pseudomonadati</taxon>
        <taxon>Pseudomonadota</taxon>
        <taxon>Alphaproteobacteria</taxon>
        <taxon>Rhodobacterales</taxon>
        <taxon>Roseobacteraceae</taxon>
        <taxon>Ruegeria</taxon>
    </lineage>
</organism>
<feature type="domain" description="Hedgehog/Intein (Hint)" evidence="2">
    <location>
        <begin position="33"/>
        <end position="164"/>
    </location>
</feature>
<evidence type="ECO:0000256" key="1">
    <source>
        <dbReference type="SAM" id="MobiDB-lite"/>
    </source>
</evidence>
<evidence type="ECO:0000313" key="4">
    <source>
        <dbReference type="Proteomes" id="UP000271700"/>
    </source>
</evidence>
<accession>A0A497ZQK3</accession>
<gene>
    <name evidence="3" type="ORF">CLV75_0015</name>
</gene>
<keyword evidence="4" id="KW-1185">Reference proteome</keyword>
<comment type="caution">
    <text evidence="3">The sequence shown here is derived from an EMBL/GenBank/DDBJ whole genome shotgun (WGS) entry which is preliminary data.</text>
</comment>
<dbReference type="RefSeq" id="WP_238528764.1">
    <property type="nucleotide sequence ID" value="NZ_AEYW01000006.1"/>
</dbReference>
<feature type="region of interest" description="Disordered" evidence="1">
    <location>
        <begin position="1"/>
        <end position="26"/>
    </location>
</feature>
<evidence type="ECO:0000313" key="3">
    <source>
        <dbReference type="EMBL" id="RLK10052.1"/>
    </source>
</evidence>
<reference evidence="3 4" key="1">
    <citation type="submission" date="2018-10" db="EMBL/GenBank/DDBJ databases">
        <title>Genomic Encyclopedia of Archaeal and Bacterial Type Strains, Phase II (KMG-II): from individual species to whole genera.</title>
        <authorList>
            <person name="Goeker M."/>
        </authorList>
    </citation>
    <scope>NUCLEOTIDE SEQUENCE [LARGE SCALE GENOMIC DNA]</scope>
    <source>
        <strain evidence="3 4">DSM 29317</strain>
    </source>
</reference>
<dbReference type="STRING" id="981384.GCA_000192475_02687"/>
<dbReference type="Pfam" id="PF13403">
    <property type="entry name" value="Hint_2"/>
    <property type="match status" value="1"/>
</dbReference>
<dbReference type="AlphaFoldDB" id="A0A497ZQK3"/>
<evidence type="ECO:0000259" key="2">
    <source>
        <dbReference type="Pfam" id="PF13403"/>
    </source>
</evidence>
<proteinExistence type="predicted"/>
<dbReference type="EMBL" id="RCCT01000001">
    <property type="protein sequence ID" value="RLK10052.1"/>
    <property type="molecule type" value="Genomic_DNA"/>
</dbReference>